<keyword evidence="2" id="KW-1133">Transmembrane helix</keyword>
<feature type="region of interest" description="Disordered" evidence="1">
    <location>
        <begin position="28"/>
        <end position="50"/>
    </location>
</feature>
<comment type="caution">
    <text evidence="3">The sequence shown here is derived from an EMBL/GenBank/DDBJ whole genome shotgun (WGS) entry which is preliminary data.</text>
</comment>
<evidence type="ECO:0000256" key="1">
    <source>
        <dbReference type="SAM" id="MobiDB-lite"/>
    </source>
</evidence>
<evidence type="ECO:0000313" key="4">
    <source>
        <dbReference type="Proteomes" id="UP000614350"/>
    </source>
</evidence>
<keyword evidence="2" id="KW-0472">Membrane</keyword>
<protein>
    <submittedName>
        <fullName evidence="3">Uncharacterized protein</fullName>
    </submittedName>
</protein>
<dbReference type="Proteomes" id="UP000614350">
    <property type="component" value="Unassembled WGS sequence"/>
</dbReference>
<sequence length="155" mass="16360">MAAFVERSSESFLHVVCRRRRRRCVASSTLSSSIKEEEEETEGDRGVRGEREGGVGIRVEEGGVGGTRGMGGYYTVVVSYVTLNTSSSSTWLLFAFIKEPPKRVATAAVAATVAAAVAATATVAVAVAAGGTDVISLSEIAAADIYIRKEKIDIR</sequence>
<dbReference type="AlphaFoldDB" id="A0A834J0K4"/>
<accession>A0A834J0K4</accession>
<reference evidence="3" key="1">
    <citation type="journal article" date="2020" name="G3 (Bethesda)">
        <title>High-Quality Assemblies for Three Invasive Social Wasps from the &lt;i&gt;Vespula&lt;/i&gt; Genus.</title>
        <authorList>
            <person name="Harrop T.W.R."/>
            <person name="Guhlin J."/>
            <person name="McLaughlin G.M."/>
            <person name="Permina E."/>
            <person name="Stockwell P."/>
            <person name="Gilligan J."/>
            <person name="Le Lec M.F."/>
            <person name="Gruber M.A.M."/>
            <person name="Quinn O."/>
            <person name="Lovegrove M."/>
            <person name="Duncan E.J."/>
            <person name="Remnant E.J."/>
            <person name="Van Eeckhoven J."/>
            <person name="Graham B."/>
            <person name="Knapp R.A."/>
            <person name="Langford K.W."/>
            <person name="Kronenberg Z."/>
            <person name="Press M.O."/>
            <person name="Eacker S.M."/>
            <person name="Wilson-Rankin E.E."/>
            <person name="Purcell J."/>
            <person name="Lester P.J."/>
            <person name="Dearden P.K."/>
        </authorList>
    </citation>
    <scope>NUCLEOTIDE SEQUENCE</scope>
    <source>
        <strain evidence="3">Marl-1</strain>
    </source>
</reference>
<feature type="transmembrane region" description="Helical" evidence="2">
    <location>
        <begin position="73"/>
        <end position="97"/>
    </location>
</feature>
<organism evidence="3 4">
    <name type="scientific">Vespula vulgaris</name>
    <name type="common">Yellow jacket</name>
    <name type="synonym">Wasp</name>
    <dbReference type="NCBI Taxonomy" id="7454"/>
    <lineage>
        <taxon>Eukaryota</taxon>
        <taxon>Metazoa</taxon>
        <taxon>Ecdysozoa</taxon>
        <taxon>Arthropoda</taxon>
        <taxon>Hexapoda</taxon>
        <taxon>Insecta</taxon>
        <taxon>Pterygota</taxon>
        <taxon>Neoptera</taxon>
        <taxon>Endopterygota</taxon>
        <taxon>Hymenoptera</taxon>
        <taxon>Apocrita</taxon>
        <taxon>Aculeata</taxon>
        <taxon>Vespoidea</taxon>
        <taxon>Vespidae</taxon>
        <taxon>Vespinae</taxon>
        <taxon>Vespula</taxon>
    </lineage>
</organism>
<feature type="transmembrane region" description="Helical" evidence="2">
    <location>
        <begin position="104"/>
        <end position="129"/>
    </location>
</feature>
<evidence type="ECO:0000313" key="3">
    <source>
        <dbReference type="EMBL" id="KAF7379597.1"/>
    </source>
</evidence>
<dbReference type="EMBL" id="JACSEA010000023">
    <property type="protein sequence ID" value="KAF7379597.1"/>
    <property type="molecule type" value="Genomic_DNA"/>
</dbReference>
<keyword evidence="2" id="KW-0812">Transmembrane</keyword>
<keyword evidence="4" id="KW-1185">Reference proteome</keyword>
<gene>
    <name evidence="3" type="ORF">HZH66_014968</name>
</gene>
<name>A0A834J0K4_VESVU</name>
<proteinExistence type="predicted"/>
<evidence type="ECO:0000256" key="2">
    <source>
        <dbReference type="SAM" id="Phobius"/>
    </source>
</evidence>